<dbReference type="EMBL" id="CABFVH010000001">
    <property type="protein sequence ID" value="VUF10494.1"/>
    <property type="molecule type" value="Genomic_DNA"/>
</dbReference>
<evidence type="ECO:0000313" key="2">
    <source>
        <dbReference type="EMBL" id="VUF10494.1"/>
    </source>
</evidence>
<keyword evidence="4" id="KW-1185">Reference proteome</keyword>
<organism evidence="2 3">
    <name type="scientific">Methylobacterium dankookense</name>
    <dbReference type="NCBI Taxonomy" id="560405"/>
    <lineage>
        <taxon>Bacteria</taxon>
        <taxon>Pseudomonadati</taxon>
        <taxon>Pseudomonadota</taxon>
        <taxon>Alphaproteobacteria</taxon>
        <taxon>Hyphomicrobiales</taxon>
        <taxon>Methylobacteriaceae</taxon>
        <taxon>Methylobacterium</taxon>
    </lineage>
</organism>
<dbReference type="AlphaFoldDB" id="A0A564FRZ5"/>
<name>A0A564FRZ5_9HYPH</name>
<reference evidence="2 3" key="1">
    <citation type="submission" date="2019-06" db="EMBL/GenBank/DDBJ databases">
        <authorList>
            <person name="Rodrigo-Torres L."/>
            <person name="Arahal R. D."/>
            <person name="Lucena T."/>
        </authorList>
    </citation>
    <scope>NUCLEOTIDE SEQUENCE [LARGE SCALE GENOMIC DNA]</scope>
    <source>
        <strain evidence="2 3">SW08-7</strain>
    </source>
</reference>
<reference evidence="1" key="3">
    <citation type="submission" date="2021-08" db="EMBL/GenBank/DDBJ databases">
        <authorList>
            <person name="Tani A."/>
            <person name="Ola A."/>
            <person name="Ogura Y."/>
            <person name="Katsura K."/>
            <person name="Hayashi T."/>
        </authorList>
    </citation>
    <scope>NUCLEOTIDE SEQUENCE</scope>
    <source>
        <strain evidence="1">DSM 22415</strain>
    </source>
</reference>
<evidence type="ECO:0000313" key="3">
    <source>
        <dbReference type="Proteomes" id="UP000401717"/>
    </source>
</evidence>
<dbReference type="RefSeq" id="WP_186383691.1">
    <property type="nucleotide sequence ID" value="NZ_BPQI01000130.1"/>
</dbReference>
<sequence>MSTPTTLRNRLAVTAVRLRHLARTAYPLVVRAWRLLRLLHLLTGHPDLGDLGVD</sequence>
<dbReference type="Proteomes" id="UP000401717">
    <property type="component" value="Unassembled WGS sequence"/>
</dbReference>
<evidence type="ECO:0000313" key="4">
    <source>
        <dbReference type="Proteomes" id="UP001055303"/>
    </source>
</evidence>
<dbReference type="Proteomes" id="UP001055303">
    <property type="component" value="Unassembled WGS sequence"/>
</dbReference>
<protein>
    <submittedName>
        <fullName evidence="2">Uncharacterized protein</fullName>
    </submittedName>
</protein>
<gene>
    <name evidence="1" type="ORF">IFDJLNFL_3996</name>
    <name evidence="2" type="ORF">MTDSW087_00161</name>
</gene>
<reference evidence="1" key="2">
    <citation type="journal article" date="2021" name="Front. Microbiol.">
        <title>Comprehensive Comparative Genomics and Phenotyping of Methylobacterium Species.</title>
        <authorList>
            <person name="Alessa O."/>
            <person name="Ogura Y."/>
            <person name="Fujitani Y."/>
            <person name="Takami H."/>
            <person name="Hayashi T."/>
            <person name="Sahin N."/>
            <person name="Tani A."/>
        </authorList>
    </citation>
    <scope>NUCLEOTIDE SEQUENCE</scope>
    <source>
        <strain evidence="1">DSM 22415</strain>
    </source>
</reference>
<evidence type="ECO:0000313" key="1">
    <source>
        <dbReference type="EMBL" id="GJD58081.1"/>
    </source>
</evidence>
<dbReference type="EMBL" id="BPQI01000130">
    <property type="protein sequence ID" value="GJD58081.1"/>
    <property type="molecule type" value="Genomic_DNA"/>
</dbReference>
<proteinExistence type="predicted"/>
<accession>A0A564FRZ5</accession>